<comment type="caution">
    <text evidence="3">The sequence shown here is derived from an EMBL/GenBank/DDBJ whole genome shotgun (WGS) entry which is preliminary data.</text>
</comment>
<dbReference type="PROSITE" id="PS51257">
    <property type="entry name" value="PROKAR_LIPOPROTEIN"/>
    <property type="match status" value="1"/>
</dbReference>
<dbReference type="Proteomes" id="UP000003277">
    <property type="component" value="Unassembled WGS sequence"/>
</dbReference>
<name>H1D0E5_9FIRM</name>
<dbReference type="AlphaFoldDB" id="H1D0E5"/>
<dbReference type="PATRIC" id="fig|742743.3.peg.1098"/>
<proteinExistence type="predicted"/>
<evidence type="ECO:0000313" key="4">
    <source>
        <dbReference type="Proteomes" id="UP000003277"/>
    </source>
</evidence>
<dbReference type="Pfam" id="PF00149">
    <property type="entry name" value="Metallophos"/>
    <property type="match status" value="1"/>
</dbReference>
<dbReference type="GO" id="GO:0016787">
    <property type="term" value="F:hydrolase activity"/>
    <property type="evidence" value="ECO:0007669"/>
    <property type="project" value="InterPro"/>
</dbReference>
<dbReference type="EMBL" id="ADLT01000033">
    <property type="protein sequence ID" value="EHO63001.1"/>
    <property type="molecule type" value="Genomic_DNA"/>
</dbReference>
<dbReference type="PANTHER" id="PTHR43143:SF4">
    <property type="entry name" value="CALCINEURIN-LIKE PHOSPHOESTERASE DOMAIN-CONTAINING PROTEIN"/>
    <property type="match status" value="1"/>
</dbReference>
<dbReference type="InterPro" id="IPR029052">
    <property type="entry name" value="Metallo-depent_PP-like"/>
</dbReference>
<dbReference type="InterPro" id="IPR051918">
    <property type="entry name" value="STPP_CPPED1"/>
</dbReference>
<reference evidence="3 4" key="1">
    <citation type="submission" date="2011-11" db="EMBL/GenBank/DDBJ databases">
        <title>The Genome Sequence of Dialister succinatiphilus YIT 11850.</title>
        <authorList>
            <consortium name="The Broad Institute Genome Sequencing Platform"/>
            <person name="Earl A."/>
            <person name="Ward D."/>
            <person name="Feldgarden M."/>
            <person name="Gevers D."/>
            <person name="Morotomi M."/>
            <person name="Young S.K."/>
            <person name="Zeng Q."/>
            <person name="Gargeya S."/>
            <person name="Fitzgerald M."/>
            <person name="Haas B."/>
            <person name="Abouelleil A."/>
            <person name="Alvarado L."/>
            <person name="Arachchi H.M."/>
            <person name="Berlin A."/>
            <person name="Brown A."/>
            <person name="Chapman S.B."/>
            <person name="Dunbar C."/>
            <person name="Gearin G."/>
            <person name="Goldberg J."/>
            <person name="Griggs A."/>
            <person name="Gujja S."/>
            <person name="Heiman D."/>
            <person name="Howarth C."/>
            <person name="Lui A."/>
            <person name="MacDonald P.J.P."/>
            <person name="Montmayeur A."/>
            <person name="Murphy C."/>
            <person name="Neiman D."/>
            <person name="Pearson M."/>
            <person name="Priest M."/>
            <person name="Roberts A."/>
            <person name="Saif S."/>
            <person name="Shea T."/>
            <person name="Sisk P."/>
            <person name="Stolte C."/>
            <person name="Sykes S."/>
            <person name="Wortman J."/>
            <person name="Nusbaum C."/>
            <person name="Birren B."/>
        </authorList>
    </citation>
    <scope>NUCLEOTIDE SEQUENCE [LARGE SCALE GENOMIC DNA]</scope>
    <source>
        <strain evidence="3 4">YIT 11850</strain>
    </source>
</reference>
<dbReference type="OrthoDB" id="1662393at2"/>
<feature type="domain" description="Calcineurin-like phosphoesterase" evidence="2">
    <location>
        <begin position="34"/>
        <end position="248"/>
    </location>
</feature>
<feature type="signal peptide" evidence="1">
    <location>
        <begin position="1"/>
        <end position="18"/>
    </location>
</feature>
<organism evidence="3 4">
    <name type="scientific">Dialister succinatiphilus YIT 11850</name>
    <dbReference type="NCBI Taxonomy" id="742743"/>
    <lineage>
        <taxon>Bacteria</taxon>
        <taxon>Bacillati</taxon>
        <taxon>Bacillota</taxon>
        <taxon>Negativicutes</taxon>
        <taxon>Veillonellales</taxon>
        <taxon>Veillonellaceae</taxon>
        <taxon>Dialister</taxon>
    </lineage>
</organism>
<evidence type="ECO:0000259" key="2">
    <source>
        <dbReference type="Pfam" id="PF00149"/>
    </source>
</evidence>
<dbReference type="InterPro" id="IPR004843">
    <property type="entry name" value="Calcineurin-like_PHP"/>
</dbReference>
<dbReference type="RefSeq" id="WP_008859578.1">
    <property type="nucleotide sequence ID" value="NZ_JH591188.1"/>
</dbReference>
<keyword evidence="4" id="KW-1185">Reference proteome</keyword>
<dbReference type="PANTHER" id="PTHR43143">
    <property type="entry name" value="METALLOPHOSPHOESTERASE, CALCINEURIN SUPERFAMILY"/>
    <property type="match status" value="1"/>
</dbReference>
<dbReference type="eggNOG" id="COG1409">
    <property type="taxonomic scope" value="Bacteria"/>
</dbReference>
<dbReference type="Gene3D" id="3.60.21.10">
    <property type="match status" value="1"/>
</dbReference>
<dbReference type="SUPFAM" id="SSF56300">
    <property type="entry name" value="Metallo-dependent phosphatases"/>
    <property type="match status" value="1"/>
</dbReference>
<accession>H1D0E5</accession>
<dbReference type="HOGENOM" id="CLU_851857_0_0_9"/>
<gene>
    <name evidence="3" type="ORF">HMPREF9453_01083</name>
</gene>
<feature type="chain" id="PRO_5003548565" description="Calcineurin-like phosphoesterase domain-containing protein" evidence="1">
    <location>
        <begin position="19"/>
        <end position="312"/>
    </location>
</feature>
<protein>
    <recommendedName>
        <fullName evidence="2">Calcineurin-like phosphoesterase domain-containing protein</fullName>
    </recommendedName>
</protein>
<sequence>MFRLITCFFLSLCCLAFAGCGKEAPAPSAKDYERIVVVSDLHYPSKATDDAKRQAIMDNKAKARDEINGWKDVDLKVFTGDMVEMYGSMKQMEEAKQFIDGFHGEKSFLAGNHELFYREELKNGKPVMADPSLRKAHEENYEKVFGPLHSTKKLGQYLLVFLSPEDTEGKFPVAMSKEEMEWLKSTLQENKNSPTIIFYHAPLSDTMIPYNDKIGNPRNFAQPAGDIDLILLTNPQVKLWVSGHTHTPPTQPTFANEVNYYHGKLLDVYNPTWDGKQVWTNSLYLYKDKIVIKTYDHKKGEWMDQLTRTVTL</sequence>
<evidence type="ECO:0000256" key="1">
    <source>
        <dbReference type="SAM" id="SignalP"/>
    </source>
</evidence>
<keyword evidence="1" id="KW-0732">Signal</keyword>
<dbReference type="STRING" id="742743.HMPREF9453_01083"/>
<evidence type="ECO:0000313" key="3">
    <source>
        <dbReference type="EMBL" id="EHO63001.1"/>
    </source>
</evidence>